<dbReference type="InterPro" id="IPR036034">
    <property type="entry name" value="PDZ_sf"/>
</dbReference>
<dbReference type="InterPro" id="IPR001452">
    <property type="entry name" value="SH3_domain"/>
</dbReference>
<feature type="compositionally biased region" description="Pro residues" evidence="2">
    <location>
        <begin position="1293"/>
        <end position="1303"/>
    </location>
</feature>
<dbReference type="GO" id="GO:0150105">
    <property type="term" value="P:protein localization to cell-cell junction"/>
    <property type="evidence" value="ECO:0007669"/>
    <property type="project" value="TreeGrafter"/>
</dbReference>
<keyword evidence="7" id="KW-1185">Reference proteome</keyword>
<feature type="compositionally biased region" description="Polar residues" evidence="2">
    <location>
        <begin position="1483"/>
        <end position="1501"/>
    </location>
</feature>
<proteinExistence type="evidence at transcript level"/>
<evidence type="ECO:0000259" key="3">
    <source>
        <dbReference type="PROSITE" id="PS50052"/>
    </source>
</evidence>
<dbReference type="OrthoDB" id="418634at2759"/>
<feature type="compositionally biased region" description="Basic and acidic residues" evidence="2">
    <location>
        <begin position="1331"/>
        <end position="1355"/>
    </location>
</feature>
<dbReference type="GO" id="GO:0050839">
    <property type="term" value="F:cell adhesion molecule binding"/>
    <property type="evidence" value="ECO:0007669"/>
    <property type="project" value="TreeGrafter"/>
</dbReference>
<dbReference type="GO" id="GO:0045216">
    <property type="term" value="P:cell-cell junction organization"/>
    <property type="evidence" value="ECO:0007669"/>
    <property type="project" value="TreeGrafter"/>
</dbReference>
<feature type="domain" description="ZU5" evidence="5">
    <location>
        <begin position="1554"/>
        <end position="1695"/>
    </location>
</feature>
<protein>
    <submittedName>
        <fullName evidence="6">Tight junction protein ZO-1</fullName>
    </submittedName>
    <submittedName>
        <fullName evidence="8">Tight junction protein ZO-2-like</fullName>
    </submittedName>
</protein>
<dbReference type="Gene3D" id="2.30.42.10">
    <property type="match status" value="3"/>
</dbReference>
<dbReference type="Gene3D" id="3.40.50.300">
    <property type="entry name" value="P-loop containing nucleotide triphosphate hydrolases"/>
    <property type="match status" value="1"/>
</dbReference>
<dbReference type="Pfam" id="PF07653">
    <property type="entry name" value="SH3_2"/>
    <property type="match status" value="1"/>
</dbReference>
<feature type="compositionally biased region" description="Basic and acidic residues" evidence="2">
    <location>
        <begin position="554"/>
        <end position="612"/>
    </location>
</feature>
<feature type="compositionally biased region" description="Basic and acidic residues" evidence="2">
    <location>
        <begin position="1200"/>
        <end position="1213"/>
    </location>
</feature>
<organism evidence="6">
    <name type="scientific">Hydra vulgaris</name>
    <name type="common">Hydra</name>
    <name type="synonym">Hydra attenuata</name>
    <dbReference type="NCBI Taxonomy" id="6087"/>
    <lineage>
        <taxon>Eukaryota</taxon>
        <taxon>Metazoa</taxon>
        <taxon>Cnidaria</taxon>
        <taxon>Hydrozoa</taxon>
        <taxon>Hydroidolina</taxon>
        <taxon>Anthoathecata</taxon>
        <taxon>Aplanulata</taxon>
        <taxon>Hydridae</taxon>
        <taxon>Hydra</taxon>
    </lineage>
</organism>
<dbReference type="SMART" id="SM00072">
    <property type="entry name" value="GuKc"/>
    <property type="match status" value="1"/>
</dbReference>
<feature type="domain" description="PDZ" evidence="4">
    <location>
        <begin position="470"/>
        <end position="546"/>
    </location>
</feature>
<feature type="region of interest" description="Disordered" evidence="2">
    <location>
        <begin position="104"/>
        <end position="467"/>
    </location>
</feature>
<feature type="region of interest" description="Disordered" evidence="2">
    <location>
        <begin position="1483"/>
        <end position="1547"/>
    </location>
</feature>
<feature type="region of interest" description="Disordered" evidence="2">
    <location>
        <begin position="1646"/>
        <end position="1665"/>
    </location>
</feature>
<dbReference type="Proteomes" id="UP001652625">
    <property type="component" value="Chromosome 09"/>
</dbReference>
<feature type="compositionally biased region" description="Polar residues" evidence="2">
    <location>
        <begin position="1381"/>
        <end position="1390"/>
    </location>
</feature>
<reference evidence="8" key="2">
    <citation type="submission" date="2025-05" db="UniProtKB">
        <authorList>
            <consortium name="RefSeq"/>
        </authorList>
    </citation>
    <scope>IDENTIFICATION</scope>
</reference>
<dbReference type="InterPro" id="IPR008145">
    <property type="entry name" value="GK/Ca_channel_bsu"/>
</dbReference>
<dbReference type="Pfam" id="PF00791">
    <property type="entry name" value="ZU5"/>
    <property type="match status" value="1"/>
</dbReference>
<feature type="region of interest" description="Disordered" evidence="2">
    <location>
        <begin position="1094"/>
        <end position="1235"/>
    </location>
</feature>
<reference evidence="6 8" key="1">
    <citation type="journal article" date="2000" name="Dev. Genes Evol.">
        <title>Molecular and biological characterization of a zonula occludens-1 homologue in Hydra vulgaris, named HZO-1.</title>
        <authorList>
            <person name="Fei K."/>
            <person name="Yan L."/>
            <person name="Zhang J."/>
            <person name="Sarras MP J.r."/>
        </authorList>
    </citation>
    <scope>NUCLEOTIDE SEQUENCE</scope>
</reference>
<dbReference type="SMART" id="SM00218">
    <property type="entry name" value="ZU5"/>
    <property type="match status" value="1"/>
</dbReference>
<dbReference type="GO" id="GO:0005923">
    <property type="term" value="C:bicellular tight junction"/>
    <property type="evidence" value="ECO:0007669"/>
    <property type="project" value="TreeGrafter"/>
</dbReference>
<dbReference type="GO" id="GO:0098609">
    <property type="term" value="P:cell-cell adhesion"/>
    <property type="evidence" value="ECO:0007669"/>
    <property type="project" value="TreeGrafter"/>
</dbReference>
<dbReference type="CDD" id="cd11859">
    <property type="entry name" value="SH3_ZO"/>
    <property type="match status" value="1"/>
</dbReference>
<feature type="domain" description="Guanylate kinase-like" evidence="3">
    <location>
        <begin position="928"/>
        <end position="1062"/>
    </location>
</feature>
<feature type="domain" description="PDZ" evidence="4">
    <location>
        <begin position="682"/>
        <end position="753"/>
    </location>
</feature>
<dbReference type="RefSeq" id="NP_001296679.1">
    <property type="nucleotide sequence ID" value="NM_001309750.1"/>
</dbReference>
<dbReference type="CDD" id="cd06729">
    <property type="entry name" value="PDZ3_ZO1-like_domain"/>
    <property type="match status" value="1"/>
</dbReference>
<keyword evidence="1" id="KW-0728">SH3 domain</keyword>
<dbReference type="GO" id="GO:0005886">
    <property type="term" value="C:plasma membrane"/>
    <property type="evidence" value="ECO:0007669"/>
    <property type="project" value="TreeGrafter"/>
</dbReference>
<dbReference type="SUPFAM" id="SSF50156">
    <property type="entry name" value="PDZ domain-like"/>
    <property type="match status" value="3"/>
</dbReference>
<dbReference type="GeneID" id="100208025"/>
<feature type="compositionally biased region" description="Basic and acidic residues" evidence="2">
    <location>
        <begin position="394"/>
        <end position="406"/>
    </location>
</feature>
<feature type="compositionally biased region" description="Polar residues" evidence="2">
    <location>
        <begin position="374"/>
        <end position="384"/>
    </location>
</feature>
<evidence type="ECO:0000256" key="1">
    <source>
        <dbReference type="ARBA" id="ARBA00022443"/>
    </source>
</evidence>
<feature type="compositionally biased region" description="Basic and acidic residues" evidence="2">
    <location>
        <begin position="413"/>
        <end position="433"/>
    </location>
</feature>
<evidence type="ECO:0000256" key="2">
    <source>
        <dbReference type="SAM" id="MobiDB-lite"/>
    </source>
</evidence>
<dbReference type="EMBL" id="AF230482">
    <property type="protein sequence ID" value="AAK28322.1"/>
    <property type="molecule type" value="mRNA"/>
</dbReference>
<name>Q9BKL2_HYDVU</name>
<feature type="compositionally biased region" description="Basic and acidic residues" evidence="2">
    <location>
        <begin position="174"/>
        <end position="338"/>
    </location>
</feature>
<feature type="region of interest" description="Disordered" evidence="2">
    <location>
        <begin position="1287"/>
        <end position="1310"/>
    </location>
</feature>
<evidence type="ECO:0000259" key="5">
    <source>
        <dbReference type="PROSITE" id="PS51145"/>
    </source>
</evidence>
<dbReference type="PROSITE" id="PS50106">
    <property type="entry name" value="PDZ"/>
    <property type="match status" value="3"/>
</dbReference>
<feature type="compositionally biased region" description="Basic and acidic residues" evidence="2">
    <location>
        <begin position="156"/>
        <end position="166"/>
    </location>
</feature>
<evidence type="ECO:0000313" key="8">
    <source>
        <dbReference type="RefSeq" id="NP_001296679.1"/>
    </source>
</evidence>
<dbReference type="PANTHER" id="PTHR13865:SF28">
    <property type="entry name" value="POLYCHAETOID, ISOFORM O"/>
    <property type="match status" value="1"/>
</dbReference>
<evidence type="ECO:0000313" key="6">
    <source>
        <dbReference type="EMBL" id="AAK28322.1"/>
    </source>
</evidence>
<dbReference type="CDD" id="cd06728">
    <property type="entry name" value="PDZ2_ZO1-like_ds"/>
    <property type="match status" value="1"/>
</dbReference>
<feature type="compositionally biased region" description="Basic and acidic residues" evidence="2">
    <location>
        <begin position="349"/>
        <end position="372"/>
    </location>
</feature>
<dbReference type="Gene3D" id="2.60.220.30">
    <property type="match status" value="1"/>
</dbReference>
<dbReference type="InterPro" id="IPR000906">
    <property type="entry name" value="ZU5_dom"/>
</dbReference>
<dbReference type="CDD" id="cd06727">
    <property type="entry name" value="PDZ1_ZO1-like"/>
    <property type="match status" value="1"/>
</dbReference>
<evidence type="ECO:0000259" key="4">
    <source>
        <dbReference type="PROSITE" id="PS50106"/>
    </source>
</evidence>
<dbReference type="InterPro" id="IPR036028">
    <property type="entry name" value="SH3-like_dom_sf"/>
</dbReference>
<dbReference type="InterPro" id="IPR008144">
    <property type="entry name" value="Guanylate_kin-like_dom"/>
</dbReference>
<dbReference type="InterPro" id="IPR001478">
    <property type="entry name" value="PDZ"/>
</dbReference>
<dbReference type="Pfam" id="PF00595">
    <property type="entry name" value="PDZ"/>
    <property type="match status" value="3"/>
</dbReference>
<feature type="region of interest" description="Disordered" evidence="2">
    <location>
        <begin position="554"/>
        <end position="649"/>
    </location>
</feature>
<dbReference type="Gene3D" id="2.30.30.40">
    <property type="entry name" value="SH3 Domains"/>
    <property type="match status" value="1"/>
</dbReference>
<feature type="region of interest" description="Disordered" evidence="2">
    <location>
        <begin position="1331"/>
        <end position="1420"/>
    </location>
</feature>
<sequence>MPASTKGGSKQNEDGWERTLVTLEKKSAKQGFGIAISGGLDNPHFKTGDTSIIVSDIVQGSPADGKLKVGDILISVNERNVDGRSHHDAVEALKAAGMEARMEIKRPSINPPKKNVDNLNDSKVNGSKETDSERGRSRKKPKEMEQESGKKHHSSHQKEDDHDSEKPRHRSKSREKGEEGEKSSRSHNKSLEDNADTDRSERSHRSRSKNREDSEGGDKSEKSHRSRSKNREDNAEGEKSHRSRSKNREDAETGEKSEKSHRSRSKNREDAETGEKSEKSHRSRSRNREDAETGEKSHRSRSKNREDPETEEKSLRSKSKTREDLSKTTESEKSEKIPKSQSKASLGGMEKENSDRQKSKTREDAGEEEKARIMSTQSKPNIIESSDKHRSRSKTREDTEGVEKPRSRSTQRKPNDMEKLNSSRANEDGEKASSRSRSKSRSRDDLTRSKSKESLHRSKSKEALNVDTIKVVLNRGDQGYGFSLGQQIFVKDLAKDSPAAKAKNLEKGDIVREINGTPLDNLKISECIELIRGASETLTLTIVKKPKLEQDVVPEKPKSLEVNDEKPKSKEPSSGKKKQEVSEPSLKTKEQKMVHKEPDQKSSKITPPDRHSSPVPSNDNHNDTKDSWAEATPKKHFSSAAHPNQEVEDMNAKIERLKSNRKLERRMSQLPNAKVISFHKTGSVGIQVAGGNSVGIFVAAIRPDSAAAKEGLKPGDQIIMCNEIDFENITREEAVLILLALPDDVSLVVESKQSTFDQIKKELGDNFFIRVNFDHAEKANTNELTFRKGEIFNVRDTMYQGLIGYWQAQRVGKNAQMLERGVLPNKSRAEQLAIAQKMEERQTLTPSKSKLKRRNSIGGTLKKQKFVSQDRLDELSFTEGVQIPAYERVVLKVADFMRPVVVLGPLADLARIKLLEEMPDRFELPSPSAYDHPGDNNSISLSEIRNVIAKNKHCLLDIVPEGIEMLMYAQLCPIVVMLNSPSRGAVKDMRQSLVKEILSSPTNVTNFTGDPLNAKQVKNLFNNANKLNEFYPHVFTSKINTHIAGGDVLSRAFYEKLKEVIFTQQSQSAWMPEEKPDEMLDDMMFHQPNYISYTSGVDSDTEGESASSSPVFARKHYDDNESPPESPIDDAPVFNPPEPDKKPTDKEKTREKSKDRKRDRSSERDHVKNEKVKKDKDPKAAKERTIEPYDVEPPTAILDKNIDVRSSLRKESSKNVPPTNDYREPPNGYRPPEYNEFLKQDYRESFRDNNRDSASTKKIKDTVYEPVSLKINEKDLLEENVPVLRDPNYVLPKPIPDSPPTRSPPEARLVNSVRVFPTEIKTEVSMDEKIRSLKKVDPGEDHYDSPKRPVYKEPEQLPSYRTNQPEEVPTKVLTLQERMSKFQQKVTSQPPKVAVPQDESPPPRPSAPRNYIIDTRNQPGSRQELYAQNIYKPTTQYPEVKQVLSKSNPIVEPYATVNFAPSVESSVPNYDIVKPRSQLTTNLDYGNSCQEQEPSYLNNSDSHYKQPSKYEGYSIPSSNYKKPSNDDYYPPYKPPQDKTNYRDEEGDDEPKVIATARGWFDHRGGLLESSETNVSIYIPAGALPAGRQQEVYFKVCQDSKHMPPLDSSSGETLLSPLVMCGPHGLKFKKPIELRLPHKGATSDGMAFSLKSSDSTTVGGSGPGHWKNVKLGGRDLDSGRAYQVTDDTVSVLVDHF</sequence>
<dbReference type="PROSITE" id="PS50052">
    <property type="entry name" value="GUANYLATE_KINASE_2"/>
    <property type="match status" value="1"/>
</dbReference>
<feature type="compositionally biased region" description="Low complexity" evidence="2">
    <location>
        <begin position="1520"/>
        <end position="1530"/>
    </location>
</feature>
<feature type="compositionally biased region" description="Basic and acidic residues" evidence="2">
    <location>
        <begin position="441"/>
        <end position="464"/>
    </location>
</feature>
<feature type="domain" description="PDZ" evidence="4">
    <location>
        <begin position="20"/>
        <end position="108"/>
    </location>
</feature>
<dbReference type="SUPFAM" id="SSF50044">
    <property type="entry name" value="SH3-domain"/>
    <property type="match status" value="1"/>
</dbReference>
<gene>
    <name evidence="6 8" type="primary">ZO-1</name>
    <name evidence="8" type="synonym">LOC100208025</name>
</gene>
<feature type="compositionally biased region" description="Polar residues" evidence="2">
    <location>
        <begin position="1094"/>
        <end position="1110"/>
    </location>
</feature>
<accession>Q9BKL2</accession>
<dbReference type="SMART" id="SM00228">
    <property type="entry name" value="PDZ"/>
    <property type="match status" value="3"/>
</dbReference>
<feature type="compositionally biased region" description="Basic and acidic residues" evidence="2">
    <location>
        <begin position="1138"/>
        <end position="1187"/>
    </location>
</feature>
<dbReference type="InterPro" id="IPR027417">
    <property type="entry name" value="P-loop_NTPase"/>
</dbReference>
<dbReference type="PANTHER" id="PTHR13865">
    <property type="entry name" value="TIGHT JUNCTION PROTEIN"/>
    <property type="match status" value="1"/>
</dbReference>
<dbReference type="KEGG" id="hmg:100208025"/>
<feature type="compositionally biased region" description="Basic and acidic residues" evidence="2">
    <location>
        <begin position="126"/>
        <end position="135"/>
    </location>
</feature>
<evidence type="ECO:0000313" key="7">
    <source>
        <dbReference type="Proteomes" id="UP001652625"/>
    </source>
</evidence>
<dbReference type="PROSITE" id="PS51145">
    <property type="entry name" value="ZU5"/>
    <property type="match status" value="1"/>
</dbReference>
<dbReference type="SUPFAM" id="SSF52540">
    <property type="entry name" value="P-loop containing nucleoside triphosphate hydrolases"/>
    <property type="match status" value="1"/>
</dbReference>